<evidence type="ECO:0000256" key="5">
    <source>
        <dbReference type="ARBA" id="ARBA00035269"/>
    </source>
</evidence>
<protein>
    <recommendedName>
        <fullName evidence="4">Large ribosomal subunit protein bL28c</fullName>
    </recommendedName>
    <alternativeName>
        <fullName evidence="5">Large ribosomal subunit protein bL28m</fullName>
    </alternativeName>
</protein>
<dbReference type="GO" id="GO:0006412">
    <property type="term" value="P:translation"/>
    <property type="evidence" value="ECO:0007669"/>
    <property type="project" value="InterPro"/>
</dbReference>
<dbReference type="FunFam" id="2.30.170.40:FF:000003">
    <property type="entry name" value="54S ribosomal protein L24"/>
    <property type="match status" value="1"/>
</dbReference>
<proteinExistence type="inferred from homology"/>
<dbReference type="InterPro" id="IPR026569">
    <property type="entry name" value="Ribosomal_bL28"/>
</dbReference>
<evidence type="ECO:0000256" key="4">
    <source>
        <dbReference type="ARBA" id="ARBA00035265"/>
    </source>
</evidence>
<dbReference type="PANTHER" id="PTHR13528:SF2">
    <property type="entry name" value="LARGE RIBOSOMAL SUBUNIT PROTEIN BL28M"/>
    <property type="match status" value="1"/>
</dbReference>
<evidence type="ECO:0000313" key="6">
    <source>
        <dbReference type="EMBL" id="CAD9871662.1"/>
    </source>
</evidence>
<keyword evidence="2" id="KW-0689">Ribosomal protein</keyword>
<dbReference type="EMBL" id="HBHR01020236">
    <property type="protein sequence ID" value="CAD9871662.1"/>
    <property type="molecule type" value="Transcribed_RNA"/>
</dbReference>
<dbReference type="Pfam" id="PF00830">
    <property type="entry name" value="Ribosomal_L28"/>
    <property type="match status" value="1"/>
</dbReference>
<keyword evidence="3" id="KW-0687">Ribonucleoprotein</keyword>
<dbReference type="InterPro" id="IPR034704">
    <property type="entry name" value="Ribosomal_bL28/bL31-like_sf"/>
</dbReference>
<organism evidence="6">
    <name type="scientific">Fibrocapsa japonica</name>
    <dbReference type="NCBI Taxonomy" id="94617"/>
    <lineage>
        <taxon>Eukaryota</taxon>
        <taxon>Sar</taxon>
        <taxon>Stramenopiles</taxon>
        <taxon>Ochrophyta</taxon>
        <taxon>Raphidophyceae</taxon>
        <taxon>Chattonellales</taxon>
        <taxon>Chattonellaceae</taxon>
        <taxon>Fibrocapsa</taxon>
    </lineage>
</organism>
<dbReference type="InterPro" id="IPR001383">
    <property type="entry name" value="Ribosomal_bL28_bact-type"/>
</dbReference>
<dbReference type="InterPro" id="IPR037147">
    <property type="entry name" value="Ribosomal_bL28_sf"/>
</dbReference>
<dbReference type="GO" id="GO:0003735">
    <property type="term" value="F:structural constituent of ribosome"/>
    <property type="evidence" value="ECO:0007669"/>
    <property type="project" value="InterPro"/>
</dbReference>
<accession>A0A7S2V663</accession>
<dbReference type="PANTHER" id="PTHR13528">
    <property type="entry name" value="39S RIBOSOMAL PROTEIN L28, MITOCHONDRIAL"/>
    <property type="match status" value="1"/>
</dbReference>
<name>A0A7S2V663_9STRA</name>
<dbReference type="SUPFAM" id="SSF143800">
    <property type="entry name" value="L28p-like"/>
    <property type="match status" value="1"/>
</dbReference>
<reference evidence="6" key="1">
    <citation type="submission" date="2021-01" db="EMBL/GenBank/DDBJ databases">
        <authorList>
            <person name="Corre E."/>
            <person name="Pelletier E."/>
            <person name="Niang G."/>
            <person name="Scheremetjew M."/>
            <person name="Finn R."/>
            <person name="Kale V."/>
            <person name="Holt S."/>
            <person name="Cochrane G."/>
            <person name="Meng A."/>
            <person name="Brown T."/>
            <person name="Cohen L."/>
        </authorList>
    </citation>
    <scope>NUCLEOTIDE SEQUENCE</scope>
    <source>
        <strain evidence="6">CCMP1661</strain>
    </source>
</reference>
<dbReference type="NCBIfam" id="TIGR00009">
    <property type="entry name" value="L28"/>
    <property type="match status" value="1"/>
</dbReference>
<evidence type="ECO:0000256" key="1">
    <source>
        <dbReference type="ARBA" id="ARBA00008760"/>
    </source>
</evidence>
<gene>
    <name evidence="6" type="ORF">FJAP1339_LOCUS10298</name>
</gene>
<evidence type="ECO:0000256" key="2">
    <source>
        <dbReference type="ARBA" id="ARBA00022980"/>
    </source>
</evidence>
<dbReference type="GO" id="GO:0005762">
    <property type="term" value="C:mitochondrial large ribosomal subunit"/>
    <property type="evidence" value="ECO:0007669"/>
    <property type="project" value="TreeGrafter"/>
</dbReference>
<comment type="similarity">
    <text evidence="1">Belongs to the bacterial ribosomal protein bL28 family.</text>
</comment>
<dbReference type="HAMAP" id="MF_00373">
    <property type="entry name" value="Ribosomal_bL28"/>
    <property type="match status" value="1"/>
</dbReference>
<dbReference type="Gene3D" id="2.30.170.40">
    <property type="entry name" value="Ribosomal protein L28/L24"/>
    <property type="match status" value="1"/>
</dbReference>
<dbReference type="AlphaFoldDB" id="A0A7S2V663"/>
<sequence>MALSSRHVSFSFLSNFIRGSGRASRGLYAGKDIRFGNSVSHSNRKTRRSFKPNVFNKRLWSDILDRWIPFKVSAHALRCIDHAGGLDNYILRNSLKTGDWDSTQAVRARKEMLEALEAKEKESKSDDGHCHTEAS</sequence>
<evidence type="ECO:0000256" key="3">
    <source>
        <dbReference type="ARBA" id="ARBA00023274"/>
    </source>
</evidence>